<evidence type="ECO:0008006" key="5">
    <source>
        <dbReference type="Google" id="ProtNLM"/>
    </source>
</evidence>
<dbReference type="GO" id="GO:0003677">
    <property type="term" value="F:DNA binding"/>
    <property type="evidence" value="ECO:0007669"/>
    <property type="project" value="InterPro"/>
</dbReference>
<evidence type="ECO:0000313" key="4">
    <source>
        <dbReference type="Proteomes" id="UP000502508"/>
    </source>
</evidence>
<organism evidence="3 4">
    <name type="scientific">Phytohabitans flavus</name>
    <dbReference type="NCBI Taxonomy" id="1076124"/>
    <lineage>
        <taxon>Bacteria</taxon>
        <taxon>Bacillati</taxon>
        <taxon>Actinomycetota</taxon>
        <taxon>Actinomycetes</taxon>
        <taxon>Micromonosporales</taxon>
        <taxon>Micromonosporaceae</taxon>
    </lineage>
</organism>
<dbReference type="Pfam" id="PF13560">
    <property type="entry name" value="HTH_31"/>
    <property type="match status" value="1"/>
</dbReference>
<protein>
    <recommendedName>
        <fullName evidence="5">Macro domain-containing protein</fullName>
    </recommendedName>
</protein>
<reference evidence="3 4" key="2">
    <citation type="submission" date="2020-03" db="EMBL/GenBank/DDBJ databases">
        <authorList>
            <person name="Ichikawa N."/>
            <person name="Kimura A."/>
            <person name="Kitahashi Y."/>
            <person name="Uohara A."/>
        </authorList>
    </citation>
    <scope>NUCLEOTIDE SEQUENCE [LARGE SCALE GENOMIC DNA]</scope>
    <source>
        <strain evidence="3 4">NBRC 107702</strain>
    </source>
</reference>
<dbReference type="InterPro" id="IPR001387">
    <property type="entry name" value="Cro/C1-type_HTH"/>
</dbReference>
<dbReference type="EMBL" id="AP022870">
    <property type="protein sequence ID" value="BCB79563.1"/>
    <property type="molecule type" value="Genomic_DNA"/>
</dbReference>
<name>A0A6F8Y0H6_9ACTN</name>
<evidence type="ECO:0000259" key="1">
    <source>
        <dbReference type="PROSITE" id="PS50943"/>
    </source>
</evidence>
<dbReference type="SUPFAM" id="SSF47413">
    <property type="entry name" value="lambda repressor-like DNA-binding domains"/>
    <property type="match status" value="1"/>
</dbReference>
<evidence type="ECO:0000313" key="3">
    <source>
        <dbReference type="EMBL" id="BCB79563.1"/>
    </source>
</evidence>
<dbReference type="InterPro" id="IPR043472">
    <property type="entry name" value="Macro_dom-like"/>
</dbReference>
<sequence>MPPDAVFRLSANVRDGSGGTRAGTGRREWRMTHAERSPDPSRLHTLDDLAQAFMKLRRRGARKGQVHLSVRDLGRRTNKAPSTLDAYLRGIRLPPADVYEDMLRALGIPVASLRPWLDAWERIADGLPARRPPARVRAQSGGRLALIHFSQTFVYRLVGERYRADTFVGFITGDIRRVQIADVWVNSENTDMRMSRFEEYAISAIIRFDGAKHDSAGRVVEDTIAEELSRKVAGRVPVAAGSVVTTGSGELAGRNRVRHIIHVAAVRGEPGEGYRQVADIGRCVSNVLVEAERLAAVDSVRSVLIPLLGTGVAGGELESTVRTMVGSIIDHFTYYHEGNLREVYLLASTEPEREVCRAILTAGPFVASPPA</sequence>
<dbReference type="PROSITE" id="PS51154">
    <property type="entry name" value="MACRO"/>
    <property type="match status" value="1"/>
</dbReference>
<accession>A0A6F8Y0H6</accession>
<proteinExistence type="predicted"/>
<dbReference type="Gene3D" id="3.40.220.10">
    <property type="entry name" value="Leucine Aminopeptidase, subunit E, domain 1"/>
    <property type="match status" value="1"/>
</dbReference>
<gene>
    <name evidence="3" type="ORF">Pflav_059730</name>
</gene>
<dbReference type="SMART" id="SM00530">
    <property type="entry name" value="HTH_XRE"/>
    <property type="match status" value="1"/>
</dbReference>
<feature type="domain" description="Macro" evidence="2">
    <location>
        <begin position="155"/>
        <end position="364"/>
    </location>
</feature>
<dbReference type="AlphaFoldDB" id="A0A6F8Y0H6"/>
<dbReference type="KEGG" id="pfla:Pflav_059730"/>
<dbReference type="InterPro" id="IPR002589">
    <property type="entry name" value="Macro_dom"/>
</dbReference>
<dbReference type="Pfam" id="PF01661">
    <property type="entry name" value="Macro"/>
    <property type="match status" value="1"/>
</dbReference>
<dbReference type="SUPFAM" id="SSF52949">
    <property type="entry name" value="Macro domain-like"/>
    <property type="match status" value="1"/>
</dbReference>
<dbReference type="PROSITE" id="PS50943">
    <property type="entry name" value="HTH_CROC1"/>
    <property type="match status" value="1"/>
</dbReference>
<dbReference type="InterPro" id="IPR010982">
    <property type="entry name" value="Lambda_DNA-bd_dom_sf"/>
</dbReference>
<dbReference type="CDD" id="cd00093">
    <property type="entry name" value="HTH_XRE"/>
    <property type="match status" value="1"/>
</dbReference>
<dbReference type="Proteomes" id="UP000502508">
    <property type="component" value="Chromosome"/>
</dbReference>
<reference evidence="3 4" key="1">
    <citation type="submission" date="2020-03" db="EMBL/GenBank/DDBJ databases">
        <title>Whole genome shotgun sequence of Phytohabitans flavus NBRC 107702.</title>
        <authorList>
            <person name="Komaki H."/>
            <person name="Tamura T."/>
        </authorList>
    </citation>
    <scope>NUCLEOTIDE SEQUENCE [LARGE SCALE GENOMIC DNA]</scope>
    <source>
        <strain evidence="3 4">NBRC 107702</strain>
    </source>
</reference>
<evidence type="ECO:0000259" key="2">
    <source>
        <dbReference type="PROSITE" id="PS51154"/>
    </source>
</evidence>
<keyword evidence="4" id="KW-1185">Reference proteome</keyword>
<feature type="domain" description="HTH cro/C1-type" evidence="1">
    <location>
        <begin position="68"/>
        <end position="113"/>
    </location>
</feature>